<dbReference type="SUPFAM" id="SSF51206">
    <property type="entry name" value="cAMP-binding domain-like"/>
    <property type="match status" value="1"/>
</dbReference>
<dbReference type="PRINTS" id="PR00103">
    <property type="entry name" value="CAMPKINASE"/>
</dbReference>
<dbReference type="PROSITE" id="PS00889">
    <property type="entry name" value="CNMP_BINDING_2"/>
    <property type="match status" value="1"/>
</dbReference>
<sequence length="122" mass="13365">MTTIDLFKNDKNFVIIPAGQVIFEKGGVADRMYAIVEGEVEISIDGKLFDVSGAGGIVGEMALISSSPRSATAIARTECKLVPVDEKRFTFLVQQTPNFAINVMKIMTERIRKLDAIVLQSQ</sequence>
<proteinExistence type="predicted"/>
<comment type="caution">
    <text evidence="2">The sequence shown here is derived from an EMBL/GenBank/DDBJ whole genome shotgun (WGS) entry which is preliminary data.</text>
</comment>
<dbReference type="CDD" id="cd00038">
    <property type="entry name" value="CAP_ED"/>
    <property type="match status" value="1"/>
</dbReference>
<gene>
    <name evidence="2" type="ORF">DCF19_18665</name>
</gene>
<accession>A0A2W4VYX9</accession>
<dbReference type="GO" id="GO:0003700">
    <property type="term" value="F:DNA-binding transcription factor activity"/>
    <property type="evidence" value="ECO:0007669"/>
    <property type="project" value="TreeGrafter"/>
</dbReference>
<dbReference type="PANTHER" id="PTHR24567">
    <property type="entry name" value="CRP FAMILY TRANSCRIPTIONAL REGULATORY PROTEIN"/>
    <property type="match status" value="1"/>
</dbReference>
<dbReference type="Proteomes" id="UP000249467">
    <property type="component" value="Unassembled WGS sequence"/>
</dbReference>
<dbReference type="SMART" id="SM00100">
    <property type="entry name" value="cNMP"/>
    <property type="match status" value="1"/>
</dbReference>
<evidence type="ECO:0000313" key="2">
    <source>
        <dbReference type="EMBL" id="PZO37526.1"/>
    </source>
</evidence>
<feature type="domain" description="Cyclic nucleotide-binding" evidence="1">
    <location>
        <begin position="11"/>
        <end position="93"/>
    </location>
</feature>
<reference evidence="2 3" key="1">
    <citation type="submission" date="2018-04" db="EMBL/GenBank/DDBJ databases">
        <authorList>
            <person name="Go L.Y."/>
            <person name="Mitchell J.A."/>
        </authorList>
    </citation>
    <scope>NUCLEOTIDE SEQUENCE [LARGE SCALE GENOMIC DNA]</scope>
    <source>
        <strain evidence="2">ULC066bin1</strain>
    </source>
</reference>
<dbReference type="Gene3D" id="2.60.120.10">
    <property type="entry name" value="Jelly Rolls"/>
    <property type="match status" value="1"/>
</dbReference>
<dbReference type="EMBL" id="QBML01000030">
    <property type="protein sequence ID" value="PZO37526.1"/>
    <property type="molecule type" value="Genomic_DNA"/>
</dbReference>
<dbReference type="GO" id="GO:0005829">
    <property type="term" value="C:cytosol"/>
    <property type="evidence" value="ECO:0007669"/>
    <property type="project" value="TreeGrafter"/>
</dbReference>
<dbReference type="InterPro" id="IPR018490">
    <property type="entry name" value="cNMP-bd_dom_sf"/>
</dbReference>
<evidence type="ECO:0000259" key="1">
    <source>
        <dbReference type="PROSITE" id="PS50042"/>
    </source>
</evidence>
<dbReference type="InterPro" id="IPR000595">
    <property type="entry name" value="cNMP-bd_dom"/>
</dbReference>
<dbReference type="InterPro" id="IPR018488">
    <property type="entry name" value="cNMP-bd_CS"/>
</dbReference>
<reference evidence="2 3" key="2">
    <citation type="submission" date="2018-06" db="EMBL/GenBank/DDBJ databases">
        <title>Metagenomic assembly of (sub)arctic Cyanobacteria and their associated microbiome from non-axenic cultures.</title>
        <authorList>
            <person name="Baurain D."/>
        </authorList>
    </citation>
    <scope>NUCLEOTIDE SEQUENCE [LARGE SCALE GENOMIC DNA]</scope>
    <source>
        <strain evidence="2">ULC066bin1</strain>
    </source>
</reference>
<dbReference type="Pfam" id="PF00027">
    <property type="entry name" value="cNMP_binding"/>
    <property type="match status" value="1"/>
</dbReference>
<dbReference type="PROSITE" id="PS50042">
    <property type="entry name" value="CNMP_BINDING_3"/>
    <property type="match status" value="1"/>
</dbReference>
<evidence type="ECO:0000313" key="3">
    <source>
        <dbReference type="Proteomes" id="UP000249467"/>
    </source>
</evidence>
<dbReference type="InterPro" id="IPR050397">
    <property type="entry name" value="Env_Response_Regulators"/>
</dbReference>
<dbReference type="AlphaFoldDB" id="A0A2W4VYX9"/>
<dbReference type="PANTHER" id="PTHR24567:SF74">
    <property type="entry name" value="HTH-TYPE TRANSCRIPTIONAL REGULATOR ARCR"/>
    <property type="match status" value="1"/>
</dbReference>
<organism evidence="2 3">
    <name type="scientific">Pseudanabaena frigida</name>
    <dbReference type="NCBI Taxonomy" id="945775"/>
    <lineage>
        <taxon>Bacteria</taxon>
        <taxon>Bacillati</taxon>
        <taxon>Cyanobacteriota</taxon>
        <taxon>Cyanophyceae</taxon>
        <taxon>Pseudanabaenales</taxon>
        <taxon>Pseudanabaenaceae</taxon>
        <taxon>Pseudanabaena</taxon>
    </lineage>
</organism>
<dbReference type="InterPro" id="IPR014710">
    <property type="entry name" value="RmlC-like_jellyroll"/>
</dbReference>
<protein>
    <submittedName>
        <fullName evidence="2">Cyclic nucleotide-binding protein</fullName>
    </submittedName>
</protein>
<name>A0A2W4VYX9_9CYAN</name>